<evidence type="ECO:0000256" key="4">
    <source>
        <dbReference type="ARBA" id="ARBA00022982"/>
    </source>
</evidence>
<dbReference type="Proteomes" id="UP000011731">
    <property type="component" value="Unassembled WGS sequence"/>
</dbReference>
<keyword evidence="6" id="KW-0411">Iron-sulfur</keyword>
<keyword evidence="7" id="KW-0003">3Fe-4S</keyword>
<keyword evidence="3" id="KW-0479">Metal-binding</keyword>
<evidence type="ECO:0000256" key="2">
    <source>
        <dbReference type="ARBA" id="ARBA00022448"/>
    </source>
</evidence>
<dbReference type="EMBL" id="AOEX01000035">
    <property type="protein sequence ID" value="EME64942.1"/>
    <property type="molecule type" value="Genomic_DNA"/>
</dbReference>
<accession>M2ZC99</accession>
<keyword evidence="4" id="KW-0249">Electron transport</keyword>
<evidence type="ECO:0000313" key="9">
    <source>
        <dbReference type="Proteomes" id="UP000011731"/>
    </source>
</evidence>
<dbReference type="Pfam" id="PF13459">
    <property type="entry name" value="Fer4_15"/>
    <property type="match status" value="1"/>
</dbReference>
<dbReference type="AlphaFoldDB" id="M2ZC99"/>
<gene>
    <name evidence="8" type="ORF">G352_11932</name>
</gene>
<dbReference type="GO" id="GO:0051538">
    <property type="term" value="F:3 iron, 4 sulfur cluster binding"/>
    <property type="evidence" value="ECO:0007669"/>
    <property type="project" value="UniProtKB-KW"/>
</dbReference>
<keyword evidence="2" id="KW-0813">Transport</keyword>
<dbReference type="SUPFAM" id="SSF54862">
    <property type="entry name" value="4Fe-4S ferredoxins"/>
    <property type="match status" value="1"/>
</dbReference>
<sequence>MEADLDLCQGHAMCSLEAPDVFDVPRRGTVRILMDDIPENLRGDVESAVRYCPTRALRIVEDRSRGDTSWRRSTEQNSTR</sequence>
<evidence type="ECO:0008006" key="10">
    <source>
        <dbReference type="Google" id="ProtNLM"/>
    </source>
</evidence>
<evidence type="ECO:0000256" key="7">
    <source>
        <dbReference type="ARBA" id="ARBA00023291"/>
    </source>
</evidence>
<organism evidence="8 9">
    <name type="scientific">Rhodococcus ruber BKS 20-38</name>
    <dbReference type="NCBI Taxonomy" id="1278076"/>
    <lineage>
        <taxon>Bacteria</taxon>
        <taxon>Bacillati</taxon>
        <taxon>Actinomycetota</taxon>
        <taxon>Actinomycetes</taxon>
        <taxon>Mycobacteriales</taxon>
        <taxon>Nocardiaceae</taxon>
        <taxon>Rhodococcus</taxon>
    </lineage>
</organism>
<dbReference type="InterPro" id="IPR051269">
    <property type="entry name" value="Fe-S_cluster_ET"/>
</dbReference>
<dbReference type="GO" id="GO:0046872">
    <property type="term" value="F:metal ion binding"/>
    <property type="evidence" value="ECO:0007669"/>
    <property type="project" value="UniProtKB-KW"/>
</dbReference>
<evidence type="ECO:0000256" key="5">
    <source>
        <dbReference type="ARBA" id="ARBA00023004"/>
    </source>
</evidence>
<evidence type="ECO:0000256" key="6">
    <source>
        <dbReference type="ARBA" id="ARBA00023014"/>
    </source>
</evidence>
<evidence type="ECO:0000256" key="1">
    <source>
        <dbReference type="ARBA" id="ARBA00001927"/>
    </source>
</evidence>
<reference evidence="8 9" key="1">
    <citation type="journal article" date="2013" name="Genome Announc.">
        <title>Draft Genome Sequence of Rhodococcus ruber Strain BKS 20-38.</title>
        <authorList>
            <person name="Bala M."/>
            <person name="Kumar S."/>
            <person name="Raghava G.P."/>
            <person name="Mayilraj S."/>
        </authorList>
    </citation>
    <scope>NUCLEOTIDE SEQUENCE [LARGE SCALE GENOMIC DNA]</scope>
    <source>
        <strain evidence="8 9">BKS 20-38</strain>
    </source>
</reference>
<dbReference type="PANTHER" id="PTHR36923:SF3">
    <property type="entry name" value="FERREDOXIN"/>
    <property type="match status" value="1"/>
</dbReference>
<dbReference type="PATRIC" id="fig|1278076.4.peg.2479"/>
<comment type="cofactor">
    <cofactor evidence="1">
        <name>[3Fe-4S] cluster</name>
        <dbReference type="ChEBI" id="CHEBI:21137"/>
    </cofactor>
</comment>
<keyword evidence="5" id="KW-0408">Iron</keyword>
<protein>
    <recommendedName>
        <fullName evidence="10">Ferredoxin</fullName>
    </recommendedName>
</protein>
<proteinExistence type="predicted"/>
<dbReference type="Gene3D" id="3.30.70.20">
    <property type="match status" value="1"/>
</dbReference>
<evidence type="ECO:0000313" key="8">
    <source>
        <dbReference type="EMBL" id="EME64942.1"/>
    </source>
</evidence>
<name>M2ZC99_9NOCA</name>
<keyword evidence="9" id="KW-1185">Reference proteome</keyword>
<dbReference type="PANTHER" id="PTHR36923">
    <property type="entry name" value="FERREDOXIN"/>
    <property type="match status" value="1"/>
</dbReference>
<comment type="caution">
    <text evidence="8">The sequence shown here is derived from an EMBL/GenBank/DDBJ whole genome shotgun (WGS) entry which is preliminary data.</text>
</comment>
<evidence type="ECO:0000256" key="3">
    <source>
        <dbReference type="ARBA" id="ARBA00022723"/>
    </source>
</evidence>